<accession>A0A7J6LY57</accession>
<dbReference type="AlphaFoldDB" id="A0A7J6LY57"/>
<evidence type="ECO:0000256" key="2">
    <source>
        <dbReference type="ARBA" id="ARBA00022737"/>
    </source>
</evidence>
<protein>
    <submittedName>
        <fullName evidence="3">Kelch-like</fullName>
    </submittedName>
</protein>
<organism evidence="3 4">
    <name type="scientific">Perkinsus olseni</name>
    <name type="common">Perkinsus atlanticus</name>
    <dbReference type="NCBI Taxonomy" id="32597"/>
    <lineage>
        <taxon>Eukaryota</taxon>
        <taxon>Sar</taxon>
        <taxon>Alveolata</taxon>
        <taxon>Perkinsozoa</taxon>
        <taxon>Perkinsea</taxon>
        <taxon>Perkinsida</taxon>
        <taxon>Perkinsidae</taxon>
        <taxon>Perkinsus</taxon>
    </lineage>
</organism>
<evidence type="ECO:0000256" key="1">
    <source>
        <dbReference type="ARBA" id="ARBA00022441"/>
    </source>
</evidence>
<sequence>MAHRPSTRLSLEDSSVNRKEPCWVDRFGDEVASLIVEASKRNDPKATSCSLASIPLEVIRNSIFPYLRHDRPIRDCIFVCGGVSVDYGPCKSSVFAYDDFSGRWRVYPRMNRSRAGAAAKAVDDYLYVIGGDGRGATMGSVEVYDPWINDWEMLEAVMKFPRHKHCLGLVDKRYLYAIGGILGQIISEVEVFDTRTRQWIQEPGRDGIHLPRALYAGRVLEKDGLLYIIGGVTRNHPEQHSDLIYVLDTTVIPHSWSVLSVRLSVGRSACAVAWLDESKSSIGIFGGYVVTTGRRKSTSTSEVIRLRGTHTVPIEEAAIPGRVVPVPPTMAIPEMPSARADCNAVTVGNCVVVVGGDKPADNDADSVGIGLALTNDKALLFDSGRWDWVDDDAKTYMLSGRTRAAVCLGSAFPTS</sequence>
<dbReference type="OrthoDB" id="191037at2759"/>
<gene>
    <name evidence="3" type="primary">KLHL13_1</name>
    <name evidence="3" type="ORF">FOZ61_001074</name>
</gene>
<dbReference type="Proteomes" id="UP000570595">
    <property type="component" value="Unassembled WGS sequence"/>
</dbReference>
<dbReference type="Pfam" id="PF01344">
    <property type="entry name" value="Kelch_1"/>
    <property type="match status" value="2"/>
</dbReference>
<dbReference type="SUPFAM" id="SSF117281">
    <property type="entry name" value="Kelch motif"/>
    <property type="match status" value="1"/>
</dbReference>
<dbReference type="PANTHER" id="PTHR46344:SF27">
    <property type="entry name" value="KELCH REPEAT SUPERFAMILY PROTEIN"/>
    <property type="match status" value="1"/>
</dbReference>
<dbReference type="EMBL" id="JABAHT010000124">
    <property type="protein sequence ID" value="KAF4664144.1"/>
    <property type="molecule type" value="Genomic_DNA"/>
</dbReference>
<dbReference type="SMART" id="SM00612">
    <property type="entry name" value="Kelch"/>
    <property type="match status" value="4"/>
</dbReference>
<evidence type="ECO:0000313" key="4">
    <source>
        <dbReference type="Proteomes" id="UP000570595"/>
    </source>
</evidence>
<dbReference type="InterPro" id="IPR015915">
    <property type="entry name" value="Kelch-typ_b-propeller"/>
</dbReference>
<dbReference type="InterPro" id="IPR006652">
    <property type="entry name" value="Kelch_1"/>
</dbReference>
<dbReference type="PANTHER" id="PTHR46344">
    <property type="entry name" value="OS02G0202900 PROTEIN"/>
    <property type="match status" value="1"/>
</dbReference>
<keyword evidence="1" id="KW-0880">Kelch repeat</keyword>
<proteinExistence type="predicted"/>
<keyword evidence="2" id="KW-0677">Repeat</keyword>
<evidence type="ECO:0000313" key="3">
    <source>
        <dbReference type="EMBL" id="KAF4664144.1"/>
    </source>
</evidence>
<reference evidence="3 4" key="1">
    <citation type="submission" date="2020-04" db="EMBL/GenBank/DDBJ databases">
        <title>Perkinsus olseni comparative genomics.</title>
        <authorList>
            <person name="Bogema D.R."/>
        </authorList>
    </citation>
    <scope>NUCLEOTIDE SEQUENCE [LARGE SCALE GENOMIC DNA]</scope>
    <source>
        <strain evidence="3">ATCC PRA-179</strain>
    </source>
</reference>
<comment type="caution">
    <text evidence="3">The sequence shown here is derived from an EMBL/GenBank/DDBJ whole genome shotgun (WGS) entry which is preliminary data.</text>
</comment>
<name>A0A7J6LY57_PEROL</name>
<dbReference type="Gene3D" id="2.120.10.80">
    <property type="entry name" value="Kelch-type beta propeller"/>
    <property type="match status" value="2"/>
</dbReference>